<dbReference type="InterPro" id="IPR005828">
    <property type="entry name" value="MFS_sugar_transport-like"/>
</dbReference>
<evidence type="ECO:0000256" key="6">
    <source>
        <dbReference type="ARBA" id="ARBA00023136"/>
    </source>
</evidence>
<dbReference type="PANTHER" id="PTHR48022:SF69">
    <property type="entry name" value="SUGAR TRANSPORTER"/>
    <property type="match status" value="1"/>
</dbReference>
<evidence type="ECO:0000259" key="8">
    <source>
        <dbReference type="PROSITE" id="PS50850"/>
    </source>
</evidence>
<feature type="transmembrane region" description="Helical" evidence="7">
    <location>
        <begin position="755"/>
        <end position="776"/>
    </location>
</feature>
<dbReference type="VEuPathDB" id="FungiDB:F9C07_1928060"/>
<dbReference type="PROSITE" id="PS00217">
    <property type="entry name" value="SUGAR_TRANSPORT_2"/>
    <property type="match status" value="1"/>
</dbReference>
<feature type="transmembrane region" description="Helical" evidence="7">
    <location>
        <begin position="818"/>
        <end position="837"/>
    </location>
</feature>
<reference evidence="9" key="1">
    <citation type="submission" date="2019-04" db="EMBL/GenBank/DDBJ databases">
        <title>Friends and foes A comparative genomics study of 23 Aspergillus species from section Flavi.</title>
        <authorList>
            <consortium name="DOE Joint Genome Institute"/>
            <person name="Kjaerbolling I."/>
            <person name="Vesth T."/>
            <person name="Frisvad J.C."/>
            <person name="Nybo J.L."/>
            <person name="Theobald S."/>
            <person name="Kildgaard S."/>
            <person name="Isbrandt T."/>
            <person name="Kuo A."/>
            <person name="Sato A."/>
            <person name="Lyhne E.K."/>
            <person name="Kogle M.E."/>
            <person name="Wiebenga A."/>
            <person name="Kun R.S."/>
            <person name="Lubbers R.J."/>
            <person name="Makela M.R."/>
            <person name="Barry K."/>
            <person name="Chovatia M."/>
            <person name="Clum A."/>
            <person name="Daum C."/>
            <person name="Haridas S."/>
            <person name="He G."/>
            <person name="LaButti K."/>
            <person name="Lipzen A."/>
            <person name="Mondo S."/>
            <person name="Riley R."/>
            <person name="Salamov A."/>
            <person name="Simmons B.A."/>
            <person name="Magnuson J.K."/>
            <person name="Henrissat B."/>
            <person name="Mortensen U.H."/>
            <person name="Larsen T.O."/>
            <person name="Devries R.P."/>
            <person name="Grigoriev I.V."/>
            <person name="Machida M."/>
            <person name="Baker S.E."/>
            <person name="Andersen M.R."/>
        </authorList>
    </citation>
    <scope>NUCLEOTIDE SEQUENCE [LARGE SCALE GENOMIC DNA]</scope>
    <source>
        <strain evidence="9">CBS 121.62</strain>
    </source>
</reference>
<dbReference type="AlphaFoldDB" id="A0A5N6HIV9"/>
<dbReference type="InterPro" id="IPR014752">
    <property type="entry name" value="Arrestin-like_C"/>
</dbReference>
<dbReference type="FunFam" id="1.20.1250.20:FF:000061">
    <property type="entry name" value="MFS sugar transporter"/>
    <property type="match status" value="1"/>
</dbReference>
<dbReference type="InterPro" id="IPR014756">
    <property type="entry name" value="Ig_E-set"/>
</dbReference>
<dbReference type="PANTHER" id="PTHR48022">
    <property type="entry name" value="PLASTIDIC GLUCOSE TRANSPORTER 4"/>
    <property type="match status" value="1"/>
</dbReference>
<dbReference type="Proteomes" id="UP000325434">
    <property type="component" value="Unassembled WGS sequence"/>
</dbReference>
<dbReference type="GO" id="GO:0005351">
    <property type="term" value="F:carbohydrate:proton symporter activity"/>
    <property type="evidence" value="ECO:0007669"/>
    <property type="project" value="TreeGrafter"/>
</dbReference>
<dbReference type="EMBL" id="ML734554">
    <property type="protein sequence ID" value="KAB8252573.1"/>
    <property type="molecule type" value="Genomic_DNA"/>
</dbReference>
<dbReference type="InterPro" id="IPR036259">
    <property type="entry name" value="MFS_trans_sf"/>
</dbReference>
<dbReference type="Gene3D" id="1.20.1250.20">
    <property type="entry name" value="MFS general substrate transporter like domains"/>
    <property type="match status" value="1"/>
</dbReference>
<evidence type="ECO:0000256" key="1">
    <source>
        <dbReference type="ARBA" id="ARBA00004141"/>
    </source>
</evidence>
<dbReference type="Pfam" id="PF00339">
    <property type="entry name" value="Arrestin_N"/>
    <property type="match status" value="1"/>
</dbReference>
<sequence length="977" mass="108595">MILLQSSLHISDHMTRTKSSEPELTINFTEPAVFIPTYTHKPAVLRGSCVLKVKETLMVKRLTVNFRGVSHVHWPHGLHDSNTITDRTLTVFGPDISGTGPPSHADQDTLGMLETGSMECNTSRQKCGLWGAITNKLCSKCKSTAAPDYQLLSPGTYTYNFEMILPPELPESVNVRRSHVRYNVRACLEFPGHFRHNIVQNMPIAAIHCPAEDFVEDAEPVYIARAWKRLLRCDILMSRRGAPLCHNLPVTVSFTELANARFHGLQIYISENVQFLRKDGVVSYLGPFKRRLLYEAAEDFVPTLPPYRLGEYDDHLSEKSGFGVQESVVLSECEDKPVTSEGMTLNIDLALPTCHDHSEDNWMHFSTEYKSARVSHWLDFPQRDVLTKNLLIKASTGGRRTTKDNLFLDDGFGFPKVDISFHLAFIATNEVNSSGLENLTSTSTHTTLGRRAKKFSPMLSPSVGTTRDCGGIKVFCERGVMSGIISDPAFNDMFTATKDDNTMQATVTAVYEVGCLFGAIIALLIGDRTGRRWMVIAGAAIMIIGVVIQVSAMPGSLPLLQFIFGRVITGIGNGMNTSTIPTYQAECSKTSNRGLLICIEGGIIAIGTAIAYWIDYGAHYGPQDLVWRFPIAFQVFFGVIIIVGMFYLPESPRFLIAHDKVAEGERVLAALAGTEIEDRHTQTEKNLILDSVRASGATKAKFSDLLTGGPSQHLRRMLVGSSSQMFQQISGCNAVIYYLPVLLEQSIGQSHNFALLIGGINMICYAIFATFSWLFIEKIGRRKLFLGGSYGQCAAMVIVFACLIPGDKQSAKGAVFGFFLYMCFFGATWLPLPWLYPAELSPIRTRAKANAISTCNNWLFNFTVVMITPVMVEHIGWGTYLFFAAWNAVFIPVIWFFYPETAGRSLEEIDLIFAKGYVEKMSYVRAAKELPKLSDDEIEAKAAEYGILDNNEKVEERIAEHAPQDSQEYSSYLPSQL</sequence>
<feature type="transmembrane region" description="Helical" evidence="7">
    <location>
        <begin position="558"/>
        <end position="575"/>
    </location>
</feature>
<dbReference type="InterPro" id="IPR003663">
    <property type="entry name" value="Sugar/inositol_transpt"/>
</dbReference>
<feature type="domain" description="Major facilitator superfamily (MFS) profile" evidence="8">
    <location>
        <begin position="463"/>
        <end position="902"/>
    </location>
</feature>
<feature type="transmembrane region" description="Helical" evidence="7">
    <location>
        <begin position="533"/>
        <end position="552"/>
    </location>
</feature>
<organism evidence="9">
    <name type="scientific">Aspergillus flavus</name>
    <dbReference type="NCBI Taxonomy" id="5059"/>
    <lineage>
        <taxon>Eukaryota</taxon>
        <taxon>Fungi</taxon>
        <taxon>Dikarya</taxon>
        <taxon>Ascomycota</taxon>
        <taxon>Pezizomycotina</taxon>
        <taxon>Eurotiomycetes</taxon>
        <taxon>Eurotiomycetidae</taxon>
        <taxon>Eurotiales</taxon>
        <taxon>Aspergillaceae</taxon>
        <taxon>Aspergillus</taxon>
        <taxon>Aspergillus subgen. Circumdati</taxon>
    </lineage>
</organism>
<feature type="transmembrane region" description="Helical" evidence="7">
    <location>
        <begin position="877"/>
        <end position="898"/>
    </location>
</feature>
<evidence type="ECO:0000256" key="4">
    <source>
        <dbReference type="ARBA" id="ARBA00022692"/>
    </source>
</evidence>
<dbReference type="PROSITE" id="PS50850">
    <property type="entry name" value="MFS"/>
    <property type="match status" value="1"/>
</dbReference>
<accession>A0A5N6HIV9</accession>
<keyword evidence="4 7" id="KW-0812">Transmembrane</keyword>
<dbReference type="VEuPathDB" id="FungiDB:F9C07_2287188"/>
<dbReference type="GO" id="GO:0015793">
    <property type="term" value="P:glycerol transmembrane transport"/>
    <property type="evidence" value="ECO:0007669"/>
    <property type="project" value="TreeGrafter"/>
</dbReference>
<proteinExistence type="inferred from homology"/>
<dbReference type="VEuPathDB" id="FungiDB:AFLA_013948"/>
<evidence type="ECO:0000256" key="2">
    <source>
        <dbReference type="ARBA" id="ARBA00010992"/>
    </source>
</evidence>
<evidence type="ECO:0000313" key="9">
    <source>
        <dbReference type="EMBL" id="KAB8252573.1"/>
    </source>
</evidence>
<dbReference type="InterPro" id="IPR011021">
    <property type="entry name" value="Arrestin-like_N"/>
</dbReference>
<evidence type="ECO:0000256" key="7">
    <source>
        <dbReference type="SAM" id="Phobius"/>
    </source>
</evidence>
<dbReference type="SUPFAM" id="SSF81296">
    <property type="entry name" value="E set domains"/>
    <property type="match status" value="1"/>
</dbReference>
<dbReference type="SUPFAM" id="SSF103473">
    <property type="entry name" value="MFS general substrate transporter"/>
    <property type="match status" value="1"/>
</dbReference>
<gene>
    <name evidence="9" type="ORF">BDV35DRAFT_375852</name>
</gene>
<name>A0A5N6HIV9_ASPFL</name>
<evidence type="ECO:0000256" key="5">
    <source>
        <dbReference type="ARBA" id="ARBA00022989"/>
    </source>
</evidence>
<dbReference type="VEuPathDB" id="FungiDB:AFLA_013947"/>
<comment type="subcellular location">
    <subcellularLocation>
        <location evidence="1">Membrane</location>
        <topology evidence="1">Multi-pass membrane protein</topology>
    </subcellularLocation>
</comment>
<evidence type="ECO:0000256" key="3">
    <source>
        <dbReference type="ARBA" id="ARBA00022448"/>
    </source>
</evidence>
<keyword evidence="3" id="KW-0813">Transport</keyword>
<comment type="similarity">
    <text evidence="2">Belongs to the major facilitator superfamily. Sugar transporter (TC 2.A.1.1) family.</text>
</comment>
<dbReference type="Gene3D" id="2.60.40.640">
    <property type="match status" value="1"/>
</dbReference>
<dbReference type="InterPro" id="IPR020846">
    <property type="entry name" value="MFS_dom"/>
</dbReference>
<keyword evidence="6 7" id="KW-0472">Membrane</keyword>
<protein>
    <recommendedName>
        <fullName evidence="8">Major facilitator superfamily (MFS) profile domain-containing protein</fullName>
    </recommendedName>
</protein>
<dbReference type="InterPro" id="IPR005829">
    <property type="entry name" value="Sugar_transporter_CS"/>
</dbReference>
<dbReference type="Pfam" id="PF00083">
    <property type="entry name" value="Sugar_tr"/>
    <property type="match status" value="1"/>
</dbReference>
<dbReference type="InterPro" id="IPR050360">
    <property type="entry name" value="MFS_Sugar_Transporters"/>
</dbReference>
<feature type="transmembrane region" description="Helical" evidence="7">
    <location>
        <begin position="509"/>
        <end position="526"/>
    </location>
</feature>
<dbReference type="NCBIfam" id="TIGR00879">
    <property type="entry name" value="SP"/>
    <property type="match status" value="1"/>
</dbReference>
<feature type="transmembrane region" description="Helical" evidence="7">
    <location>
        <begin position="595"/>
        <end position="614"/>
    </location>
</feature>
<feature type="transmembrane region" description="Helical" evidence="7">
    <location>
        <begin position="626"/>
        <end position="648"/>
    </location>
</feature>
<dbReference type="PRINTS" id="PR00171">
    <property type="entry name" value="SUGRTRNSPORT"/>
</dbReference>
<feature type="transmembrane region" description="Helical" evidence="7">
    <location>
        <begin position="788"/>
        <end position="806"/>
    </location>
</feature>
<keyword evidence="5 7" id="KW-1133">Transmembrane helix</keyword>
<dbReference type="GO" id="GO:0016020">
    <property type="term" value="C:membrane"/>
    <property type="evidence" value="ECO:0007669"/>
    <property type="project" value="UniProtKB-SubCell"/>
</dbReference>